<dbReference type="GO" id="GO:0006313">
    <property type="term" value="P:DNA transposition"/>
    <property type="evidence" value="ECO:0007669"/>
    <property type="project" value="InterPro"/>
</dbReference>
<dbReference type="Pfam" id="PF02371">
    <property type="entry name" value="Transposase_20"/>
    <property type="match status" value="1"/>
</dbReference>
<evidence type="ECO:0000313" key="3">
    <source>
        <dbReference type="EMBL" id="KFN46023.1"/>
    </source>
</evidence>
<organism evidence="3 4">
    <name type="scientific">Arenimonas composti TR7-09 = DSM 18010</name>
    <dbReference type="NCBI Taxonomy" id="1121013"/>
    <lineage>
        <taxon>Bacteria</taxon>
        <taxon>Pseudomonadati</taxon>
        <taxon>Pseudomonadota</taxon>
        <taxon>Gammaproteobacteria</taxon>
        <taxon>Lysobacterales</taxon>
        <taxon>Lysobacteraceae</taxon>
        <taxon>Arenimonas</taxon>
    </lineage>
</organism>
<dbReference type="Proteomes" id="UP000029391">
    <property type="component" value="Unassembled WGS sequence"/>
</dbReference>
<dbReference type="GO" id="GO:0003677">
    <property type="term" value="F:DNA binding"/>
    <property type="evidence" value="ECO:0007669"/>
    <property type="project" value="InterPro"/>
</dbReference>
<protein>
    <submittedName>
        <fullName evidence="3">Uncharacterized protein</fullName>
    </submittedName>
</protein>
<accession>A0A091B0C5</accession>
<gene>
    <name evidence="3" type="ORF">P873_14635</name>
</gene>
<keyword evidence="4" id="KW-1185">Reference proteome</keyword>
<proteinExistence type="predicted"/>
<dbReference type="Pfam" id="PF01548">
    <property type="entry name" value="DEDD_Tnp_IS110"/>
    <property type="match status" value="1"/>
</dbReference>
<evidence type="ECO:0000259" key="1">
    <source>
        <dbReference type="Pfam" id="PF01548"/>
    </source>
</evidence>
<feature type="domain" description="Transposase IS110-like N-terminal" evidence="1">
    <location>
        <begin position="4"/>
        <end position="96"/>
    </location>
</feature>
<feature type="domain" description="Transposase IS116/IS110/IS902 C-terminal" evidence="2">
    <location>
        <begin position="164"/>
        <end position="206"/>
    </location>
</feature>
<sequence length="206" mass="22607">MEACGSAHYWARRFQAQGHTVRLLPARDVKPYVRRNKTDRADAAGLVEAARCAQIDEVPVKSPRQQGLQALHRVREQLKAQRTATINLVRGLLREYGVAIPIGAAKVVPAVRDALEDGENEVPMPLRATLAELLVRMAGLQADMTAIERRLEVEAQADVAVQRYQTVPGIGLLTATALRAGAGELSRFRSGRHLASWIGLVPREHS</sequence>
<dbReference type="eggNOG" id="COG3547">
    <property type="taxonomic scope" value="Bacteria"/>
</dbReference>
<name>A0A091B0C5_9GAMM</name>
<dbReference type="InterPro" id="IPR047650">
    <property type="entry name" value="Transpos_IS110"/>
</dbReference>
<dbReference type="AlphaFoldDB" id="A0A091B0C5"/>
<dbReference type="EMBL" id="AWXU01000081">
    <property type="protein sequence ID" value="KFN46023.1"/>
    <property type="molecule type" value="Genomic_DNA"/>
</dbReference>
<dbReference type="NCBIfam" id="NF033542">
    <property type="entry name" value="transpos_IS110"/>
    <property type="match status" value="1"/>
</dbReference>
<dbReference type="PANTHER" id="PTHR33055">
    <property type="entry name" value="TRANSPOSASE FOR INSERTION SEQUENCE ELEMENT IS1111A"/>
    <property type="match status" value="1"/>
</dbReference>
<dbReference type="GO" id="GO:0004803">
    <property type="term" value="F:transposase activity"/>
    <property type="evidence" value="ECO:0007669"/>
    <property type="project" value="InterPro"/>
</dbReference>
<reference evidence="3 4" key="1">
    <citation type="submission" date="2013-09" db="EMBL/GenBank/DDBJ databases">
        <title>Genome sequencing of Arenimonas composti.</title>
        <authorList>
            <person name="Chen F."/>
            <person name="Wang G."/>
        </authorList>
    </citation>
    <scope>NUCLEOTIDE SEQUENCE [LARGE SCALE GENOMIC DNA]</scope>
    <source>
        <strain evidence="3 4">TR7-09</strain>
    </source>
</reference>
<feature type="non-terminal residue" evidence="3">
    <location>
        <position position="206"/>
    </location>
</feature>
<comment type="caution">
    <text evidence="3">The sequence shown here is derived from an EMBL/GenBank/DDBJ whole genome shotgun (WGS) entry which is preliminary data.</text>
</comment>
<evidence type="ECO:0000259" key="2">
    <source>
        <dbReference type="Pfam" id="PF02371"/>
    </source>
</evidence>
<evidence type="ECO:0000313" key="4">
    <source>
        <dbReference type="Proteomes" id="UP000029391"/>
    </source>
</evidence>
<dbReference type="InterPro" id="IPR003346">
    <property type="entry name" value="Transposase_20"/>
</dbReference>
<dbReference type="InterPro" id="IPR002525">
    <property type="entry name" value="Transp_IS110-like_N"/>
</dbReference>
<dbReference type="PANTHER" id="PTHR33055:SF3">
    <property type="entry name" value="PUTATIVE TRANSPOSASE FOR IS117-RELATED"/>
    <property type="match status" value="1"/>
</dbReference>